<feature type="domain" description="Fatty acid desaturase" evidence="2">
    <location>
        <begin position="77"/>
        <end position="322"/>
    </location>
</feature>
<dbReference type="CDD" id="cd03507">
    <property type="entry name" value="Delta12-FADS-like"/>
    <property type="match status" value="1"/>
</dbReference>
<dbReference type="Proteomes" id="UP000544122">
    <property type="component" value="Unassembled WGS sequence"/>
</dbReference>
<dbReference type="GO" id="GO:0006629">
    <property type="term" value="P:lipid metabolic process"/>
    <property type="evidence" value="ECO:0007669"/>
    <property type="project" value="InterPro"/>
</dbReference>
<keyword evidence="1" id="KW-0812">Transmembrane</keyword>
<dbReference type="InterPro" id="IPR012340">
    <property type="entry name" value="NA-bd_OB-fold"/>
</dbReference>
<feature type="transmembrane region" description="Helical" evidence="1">
    <location>
        <begin position="208"/>
        <end position="228"/>
    </location>
</feature>
<dbReference type="Gene3D" id="2.40.50.140">
    <property type="entry name" value="Nucleic acid-binding proteins"/>
    <property type="match status" value="1"/>
</dbReference>
<dbReference type="AlphaFoldDB" id="A0A7Y4GXI7"/>
<dbReference type="CDD" id="cd04458">
    <property type="entry name" value="CSP_CDS"/>
    <property type="match status" value="1"/>
</dbReference>
<dbReference type="GO" id="GO:0016020">
    <property type="term" value="C:membrane"/>
    <property type="evidence" value="ECO:0007669"/>
    <property type="project" value="TreeGrafter"/>
</dbReference>
<reference evidence="3 4" key="1">
    <citation type="submission" date="2020-03" db="EMBL/GenBank/DDBJ databases">
        <title>Bradyrhizobium diversity isolated from nodules of Indigofera sp.</title>
        <authorList>
            <person name="Klepa M."/>
            <person name="Helene L."/>
            <person name="Hungria M."/>
        </authorList>
    </citation>
    <scope>NUCLEOTIDE SEQUENCE [LARGE SCALE GENOMIC DNA]</scope>
    <source>
        <strain evidence="3 4">WSM 1791</strain>
    </source>
</reference>
<dbReference type="GO" id="GO:0016717">
    <property type="term" value="F:oxidoreductase activity, acting on paired donors, with oxidation of a pair of donors resulting in the reduction of molecular oxygen to two molecules of water"/>
    <property type="evidence" value="ECO:0007669"/>
    <property type="project" value="TreeGrafter"/>
</dbReference>
<dbReference type="Pfam" id="PF00487">
    <property type="entry name" value="FA_desaturase"/>
    <property type="match status" value="1"/>
</dbReference>
<dbReference type="PANTHER" id="PTHR19353">
    <property type="entry name" value="FATTY ACID DESATURASE 2"/>
    <property type="match status" value="1"/>
</dbReference>
<dbReference type="InterPro" id="IPR012171">
    <property type="entry name" value="Fatty_acid_desaturase"/>
</dbReference>
<gene>
    <name evidence="3" type="ORF">HCN58_28770</name>
</gene>
<evidence type="ECO:0000256" key="1">
    <source>
        <dbReference type="SAM" id="Phobius"/>
    </source>
</evidence>
<protein>
    <submittedName>
        <fullName evidence="3">Cold shock domain-containing protein</fullName>
    </submittedName>
</protein>
<feature type="transmembrane region" description="Helical" evidence="1">
    <location>
        <begin position="76"/>
        <end position="96"/>
    </location>
</feature>
<dbReference type="InterPro" id="IPR005804">
    <property type="entry name" value="FA_desaturase_dom"/>
</dbReference>
<keyword evidence="4" id="KW-1185">Reference proteome</keyword>
<organism evidence="3 4">
    <name type="scientific">Bradyrhizobium australiense</name>
    <dbReference type="NCBI Taxonomy" id="2721161"/>
    <lineage>
        <taxon>Bacteria</taxon>
        <taxon>Pseudomonadati</taxon>
        <taxon>Pseudomonadota</taxon>
        <taxon>Alphaproteobacteria</taxon>
        <taxon>Hyphomicrobiales</taxon>
        <taxon>Nitrobacteraceae</taxon>
        <taxon>Bradyrhizobium</taxon>
    </lineage>
</organism>
<feature type="transmembrane region" description="Helical" evidence="1">
    <location>
        <begin position="235"/>
        <end position="254"/>
    </location>
</feature>
<accession>A0A7Y4GXI7</accession>
<dbReference type="InterPro" id="IPR002059">
    <property type="entry name" value="CSP_DNA-bd"/>
</dbReference>
<evidence type="ECO:0000259" key="2">
    <source>
        <dbReference type="Pfam" id="PF00487"/>
    </source>
</evidence>
<proteinExistence type="predicted"/>
<evidence type="ECO:0000313" key="3">
    <source>
        <dbReference type="EMBL" id="NOJ43507.1"/>
    </source>
</evidence>
<name>A0A7Y4GXI7_9BRAD</name>
<feature type="transmembrane region" description="Helical" evidence="1">
    <location>
        <begin position="51"/>
        <end position="70"/>
    </location>
</feature>
<dbReference type="GO" id="GO:0003676">
    <property type="term" value="F:nucleic acid binding"/>
    <property type="evidence" value="ECO:0007669"/>
    <property type="project" value="InterPro"/>
</dbReference>
<sequence length="373" mass="42997">MSVHKRTVRWSNSQKGFGFIQPSNGGEDVLNARRWKRILGKYSTPTRLRSIAELAITALPLIMLWTAAWFTFSLGYAWASLLIAIPASGFLVRLFMIQHDCGHGTFFAGRLANDWVGRIIGVLTLTPYDYWRRTHAIHHATTGNIDRRGIGDVDTLTVREYRALSWWGRLKYRLYRHPLIMFGVGPAYLFLLQQRIPVGLMRNGWQPWASTMATNLAIAVVVAALTWFIGIKAFLLVHLPITLLAATAGVWLFYVQHQFEHTTWERDESWNLHQAALYGSSHYELPVLLRWFTANIGIHHVHHLCSRIPYYRLPRVLRDHPELRDVGHITLLQSFRCVRLVLWDEAQRRLVSFREIRARDFQEAAPNLAAPSS</sequence>
<comment type="caution">
    <text evidence="3">The sequence shown here is derived from an EMBL/GenBank/DDBJ whole genome shotgun (WGS) entry which is preliminary data.</text>
</comment>
<feature type="transmembrane region" description="Helical" evidence="1">
    <location>
        <begin position="179"/>
        <end position="196"/>
    </location>
</feature>
<evidence type="ECO:0000313" key="4">
    <source>
        <dbReference type="Proteomes" id="UP000544122"/>
    </source>
</evidence>
<dbReference type="EMBL" id="JAAVLX010000010">
    <property type="protein sequence ID" value="NOJ43507.1"/>
    <property type="molecule type" value="Genomic_DNA"/>
</dbReference>
<keyword evidence="1" id="KW-0472">Membrane</keyword>
<dbReference type="PANTHER" id="PTHR19353:SF73">
    <property type="entry name" value="FATTY ACID DESATURASE"/>
    <property type="match status" value="1"/>
</dbReference>
<keyword evidence="1" id="KW-1133">Transmembrane helix</keyword>